<dbReference type="SUPFAM" id="SSF46785">
    <property type="entry name" value="Winged helix' DNA-binding domain"/>
    <property type="match status" value="1"/>
</dbReference>
<dbReference type="InParanoid" id="A0A066W086"/>
<dbReference type="InterPro" id="IPR016689">
    <property type="entry name" value="ESCRT-2_cplx_Snf8"/>
</dbReference>
<dbReference type="Gene3D" id="6.10.140.180">
    <property type="match status" value="1"/>
</dbReference>
<protein>
    <submittedName>
        <fullName evidence="2">Winged helix DNA-binding domain-containing protein</fullName>
    </submittedName>
</protein>
<dbReference type="PANTHER" id="PTHR12806:SF0">
    <property type="entry name" value="VACUOLAR-SORTING PROTEIN SNF8"/>
    <property type="match status" value="1"/>
</dbReference>
<keyword evidence="2" id="KW-0238">DNA-binding</keyword>
<dbReference type="Gene3D" id="1.10.10.10">
    <property type="entry name" value="Winged helix-like DNA-binding domain superfamily/Winged helix DNA-binding domain"/>
    <property type="match status" value="2"/>
</dbReference>
<dbReference type="GeneID" id="25264397"/>
<dbReference type="GO" id="GO:0000814">
    <property type="term" value="C:ESCRT II complex"/>
    <property type="evidence" value="ECO:0007669"/>
    <property type="project" value="InterPro"/>
</dbReference>
<dbReference type="AlphaFoldDB" id="A0A066W086"/>
<dbReference type="OrthoDB" id="283883at2759"/>
<dbReference type="InterPro" id="IPR036390">
    <property type="entry name" value="WH_DNA-bd_sf"/>
</dbReference>
<accession>A0A066W086</accession>
<dbReference type="RefSeq" id="XP_013243386.1">
    <property type="nucleotide sequence ID" value="XM_013387932.1"/>
</dbReference>
<organism evidence="2 3">
    <name type="scientific">Tilletiaria anomala (strain ATCC 24038 / CBS 436.72 / UBC 951)</name>
    <dbReference type="NCBI Taxonomy" id="1037660"/>
    <lineage>
        <taxon>Eukaryota</taxon>
        <taxon>Fungi</taxon>
        <taxon>Dikarya</taxon>
        <taxon>Basidiomycota</taxon>
        <taxon>Ustilaginomycotina</taxon>
        <taxon>Exobasidiomycetes</taxon>
        <taxon>Georgefischeriales</taxon>
        <taxon>Tilletiariaceae</taxon>
        <taxon>Tilletiaria</taxon>
    </lineage>
</organism>
<evidence type="ECO:0000313" key="3">
    <source>
        <dbReference type="Proteomes" id="UP000027361"/>
    </source>
</evidence>
<proteinExistence type="inferred from homology"/>
<dbReference type="GO" id="GO:0003677">
    <property type="term" value="F:DNA binding"/>
    <property type="evidence" value="ECO:0007669"/>
    <property type="project" value="UniProtKB-KW"/>
</dbReference>
<comment type="caution">
    <text evidence="2">The sequence shown here is derived from an EMBL/GenBank/DDBJ whole genome shotgun (WGS) entry which is preliminary data.</text>
</comment>
<keyword evidence="3" id="KW-1185">Reference proteome</keyword>
<dbReference type="FunCoup" id="A0A066W086">
    <property type="interactions" value="214"/>
</dbReference>
<dbReference type="STRING" id="1037660.A0A066W086"/>
<dbReference type="EMBL" id="JMSN01000038">
    <property type="protein sequence ID" value="KDN45948.1"/>
    <property type="molecule type" value="Genomic_DNA"/>
</dbReference>
<name>A0A066W086_TILAU</name>
<reference evidence="2 3" key="1">
    <citation type="submission" date="2014-05" db="EMBL/GenBank/DDBJ databases">
        <title>Draft genome sequence of a rare smut relative, Tilletiaria anomala UBC 951.</title>
        <authorList>
            <consortium name="DOE Joint Genome Institute"/>
            <person name="Toome M."/>
            <person name="Kuo A."/>
            <person name="Henrissat B."/>
            <person name="Lipzen A."/>
            <person name="Tritt A."/>
            <person name="Yoshinaga Y."/>
            <person name="Zane M."/>
            <person name="Barry K."/>
            <person name="Grigoriev I.V."/>
            <person name="Spatafora J.W."/>
            <person name="Aimea M.C."/>
        </authorList>
    </citation>
    <scope>NUCLEOTIDE SEQUENCE [LARGE SCALE GENOMIC DNA]</scope>
    <source>
        <strain evidence="2 3">UBC 951</strain>
    </source>
</reference>
<comment type="similarity">
    <text evidence="1">Belongs to the SNF8 family.</text>
</comment>
<dbReference type="HOGENOM" id="CLU_070147_2_0_1"/>
<evidence type="ECO:0000313" key="2">
    <source>
        <dbReference type="EMBL" id="KDN45948.1"/>
    </source>
</evidence>
<dbReference type="Pfam" id="PF04157">
    <property type="entry name" value="EAP30"/>
    <property type="match status" value="1"/>
</dbReference>
<evidence type="ECO:0000256" key="1">
    <source>
        <dbReference type="ARBA" id="ARBA00009834"/>
    </source>
</evidence>
<dbReference type="InterPro" id="IPR040608">
    <property type="entry name" value="Snf8/Vps36"/>
</dbReference>
<dbReference type="Proteomes" id="UP000027361">
    <property type="component" value="Unassembled WGS sequence"/>
</dbReference>
<dbReference type="PANTHER" id="PTHR12806">
    <property type="entry name" value="EAP30 SUBUNIT OF ELL COMPLEX"/>
    <property type="match status" value="1"/>
</dbReference>
<sequence>MRRGPGIAALDRSAYSSAQYSLLGDSLTNLQLTELRSQLDTFANALRSFASSHRNDIRRDPAFRHAFQKMCVSIGVDPLAGAPSSASGASSRGGAAGKMAGLWNNLLGLGDWQYELGIQVVDVCISTRHLNGGLIEMQDMINRVTLLRTGKSVTVRSTDESSKEALISEEDVIRSVKTLQPLGAGYEVVTIGAKRFVRSVPKELDTDSTVILAILSATNSRALRDVQGIPYITLDSLMPPNSTLVAPGLGAGGKSAWTEERAIAALQDMSSKSGMLWVDEGTYPVRYYSLGVAEGIWSTGSKVQDDCSLSSFLAESQM</sequence>
<gene>
    <name evidence="2" type="ORF">K437DRAFT_256363</name>
</gene>
<dbReference type="InterPro" id="IPR036388">
    <property type="entry name" value="WH-like_DNA-bd_sf"/>
</dbReference>
<dbReference type="GO" id="GO:0043328">
    <property type="term" value="P:protein transport to vacuole involved in ubiquitin-dependent protein catabolic process via the multivesicular body sorting pathway"/>
    <property type="evidence" value="ECO:0007669"/>
    <property type="project" value="TreeGrafter"/>
</dbReference>
<dbReference type="OMA" id="KMCYSIG"/>